<keyword evidence="5" id="KW-0175">Coiled coil</keyword>
<dbReference type="EMBL" id="CP133148">
    <property type="protein sequence ID" value="WVT02775.1"/>
    <property type="molecule type" value="Genomic_DNA"/>
</dbReference>
<evidence type="ECO:0000259" key="6">
    <source>
        <dbReference type="PROSITE" id="PS50893"/>
    </source>
</evidence>
<gene>
    <name evidence="7" type="ORF">RB548_14825</name>
</gene>
<sequence>MALINVKNLGVTLGAPLFSNLNLSVAAGDRIGIVAANGRGKSTLLKCIAGGLDPTAGEITRSRGLTVGHVEQAVPAAILDKPFYEAVRQALPEEQAETEGWRVDVMLDSLEVPPELRERPIAQLSGGWQRLALLARVSVTDPDALLLDEPTNHLDLSKIMQLENWLNSLPRDVPVLISSHDRAFLDATTNRTLFLRPDQSQVFSLPYSRARGALDEIDASDERRYQKEMKTAQQLRRQAAKLNNIGINSGSDLLTVKTKQLRQRAERLEDAARPGFQERSSGAIRLANRGTHAKTLVTLDDVSVETPDGRLLFKTGKLWICQGDRIVLLGRNGAGKSRLINLIRTAISEPGHASESIKTTPSLVLGYSDQDLAGLPDEDTPLAALGRRFEIGGQRARALLAGAGLGIDLQMRPIGVLSGGQKSRLAMLVLRLTNPNFYLLDEPTNHLDIEGQEALESELMANQATCLLVSHDRSFVRSVGNRFWLVENRRLVEVEGPEDFFASAAATPM</sequence>
<dbReference type="CDD" id="cd03221">
    <property type="entry name" value="ABCF_EF-3"/>
    <property type="match status" value="2"/>
</dbReference>
<protein>
    <submittedName>
        <fullName evidence="7">ABC-F family ATP-binding cassette domain-containing protein</fullName>
    </submittedName>
</protein>
<dbReference type="RefSeq" id="WP_331372040.1">
    <property type="nucleotide sequence ID" value="NZ_CP133148.1"/>
</dbReference>
<feature type="domain" description="ABC transporter" evidence="6">
    <location>
        <begin position="1"/>
        <end position="222"/>
    </location>
</feature>
<evidence type="ECO:0000256" key="3">
    <source>
        <dbReference type="ARBA" id="ARBA00022741"/>
    </source>
</evidence>
<dbReference type="GO" id="GO:0005524">
    <property type="term" value="F:ATP binding"/>
    <property type="evidence" value="ECO:0007669"/>
    <property type="project" value="UniProtKB-KW"/>
</dbReference>
<dbReference type="PROSITE" id="PS00211">
    <property type="entry name" value="ABC_TRANSPORTER_1"/>
    <property type="match status" value="1"/>
</dbReference>
<dbReference type="InterPro" id="IPR003593">
    <property type="entry name" value="AAA+_ATPase"/>
</dbReference>
<evidence type="ECO:0000313" key="8">
    <source>
        <dbReference type="Proteomes" id="UP001432360"/>
    </source>
</evidence>
<dbReference type="Proteomes" id="UP001432360">
    <property type="component" value="Chromosome"/>
</dbReference>
<dbReference type="Gene3D" id="3.40.50.300">
    <property type="entry name" value="P-loop containing nucleotide triphosphate hydrolases"/>
    <property type="match status" value="2"/>
</dbReference>
<accession>A0ABZ2B8K6</accession>
<keyword evidence="3" id="KW-0547">Nucleotide-binding</keyword>
<organism evidence="7 8">
    <name type="scientific">Sinorhizobium chiapasense</name>
    <dbReference type="NCBI Taxonomy" id="501572"/>
    <lineage>
        <taxon>Bacteria</taxon>
        <taxon>Pseudomonadati</taxon>
        <taxon>Pseudomonadota</taxon>
        <taxon>Alphaproteobacteria</taxon>
        <taxon>Hyphomicrobiales</taxon>
        <taxon>Rhizobiaceae</taxon>
        <taxon>Sinorhizobium/Ensifer group</taxon>
        <taxon>Sinorhizobium</taxon>
    </lineage>
</organism>
<evidence type="ECO:0000256" key="5">
    <source>
        <dbReference type="SAM" id="Coils"/>
    </source>
</evidence>
<dbReference type="PANTHER" id="PTHR19211">
    <property type="entry name" value="ATP-BINDING TRANSPORT PROTEIN-RELATED"/>
    <property type="match status" value="1"/>
</dbReference>
<dbReference type="InterPro" id="IPR027417">
    <property type="entry name" value="P-loop_NTPase"/>
</dbReference>
<proteinExistence type="inferred from homology"/>
<evidence type="ECO:0000256" key="1">
    <source>
        <dbReference type="ARBA" id="ARBA00005417"/>
    </source>
</evidence>
<comment type="similarity">
    <text evidence="1">Belongs to the ABC transporter superfamily.</text>
</comment>
<dbReference type="SMART" id="SM00382">
    <property type="entry name" value="AAA"/>
    <property type="match status" value="2"/>
</dbReference>
<dbReference type="PROSITE" id="PS50893">
    <property type="entry name" value="ABC_TRANSPORTER_2"/>
    <property type="match status" value="2"/>
</dbReference>
<keyword evidence="2" id="KW-0677">Repeat</keyword>
<keyword evidence="4 7" id="KW-0067">ATP-binding</keyword>
<feature type="domain" description="ABC transporter" evidence="6">
    <location>
        <begin position="297"/>
        <end position="509"/>
    </location>
</feature>
<name>A0ABZ2B8K6_9HYPH</name>
<dbReference type="InterPro" id="IPR017871">
    <property type="entry name" value="ABC_transporter-like_CS"/>
</dbReference>
<evidence type="ECO:0000256" key="4">
    <source>
        <dbReference type="ARBA" id="ARBA00022840"/>
    </source>
</evidence>
<evidence type="ECO:0000313" key="7">
    <source>
        <dbReference type="EMBL" id="WVT02775.1"/>
    </source>
</evidence>
<reference evidence="7" key="1">
    <citation type="submission" date="2023-08" db="EMBL/GenBank/DDBJ databases">
        <title>Complete genome sequence of Sinorhizobium chiapanecum ITTG S70 isolated from Acaciella angustissima nodules in Chiapas-Mexico.</title>
        <authorList>
            <person name="Rincon-Rosales R."/>
            <person name="Rogel M.A."/>
            <person name="Rincon-Medina C.I."/>
            <person name="Guerrero G."/>
            <person name="Manzano-Gomez L.A."/>
            <person name="Lopez-Lopez A."/>
            <person name="Rincon Molina F.A."/>
            <person name="Martinez-Romero E."/>
        </authorList>
    </citation>
    <scope>NUCLEOTIDE SEQUENCE</scope>
    <source>
        <strain evidence="7">ITTG S70</strain>
    </source>
</reference>
<dbReference type="SUPFAM" id="SSF52540">
    <property type="entry name" value="P-loop containing nucleoside triphosphate hydrolases"/>
    <property type="match status" value="2"/>
</dbReference>
<dbReference type="InterPro" id="IPR003439">
    <property type="entry name" value="ABC_transporter-like_ATP-bd"/>
</dbReference>
<keyword evidence="8" id="KW-1185">Reference proteome</keyword>
<dbReference type="Pfam" id="PF00005">
    <property type="entry name" value="ABC_tran"/>
    <property type="match status" value="2"/>
</dbReference>
<feature type="coiled-coil region" evidence="5">
    <location>
        <begin position="225"/>
        <end position="271"/>
    </location>
</feature>
<dbReference type="PANTHER" id="PTHR19211:SF14">
    <property type="entry name" value="ATP-BINDING CASSETTE SUB-FAMILY F MEMBER 1"/>
    <property type="match status" value="1"/>
</dbReference>
<evidence type="ECO:0000256" key="2">
    <source>
        <dbReference type="ARBA" id="ARBA00022737"/>
    </source>
</evidence>
<dbReference type="InterPro" id="IPR050611">
    <property type="entry name" value="ABCF"/>
</dbReference>